<organism evidence="1 2">
    <name type="scientific">Micromonospora coxensis</name>
    <dbReference type="NCBI Taxonomy" id="356852"/>
    <lineage>
        <taxon>Bacteria</taxon>
        <taxon>Bacillati</taxon>
        <taxon>Actinomycetota</taxon>
        <taxon>Actinomycetes</taxon>
        <taxon>Micromonosporales</taxon>
        <taxon>Micromonosporaceae</taxon>
        <taxon>Micromonospora</taxon>
    </lineage>
</organism>
<reference evidence="2" key="1">
    <citation type="submission" date="2016-06" db="EMBL/GenBank/DDBJ databases">
        <authorList>
            <person name="Varghese N."/>
            <person name="Submissions Spin"/>
        </authorList>
    </citation>
    <scope>NUCLEOTIDE SEQUENCE [LARGE SCALE GENOMIC DNA]</scope>
    <source>
        <strain evidence="2">DSM 45161</strain>
    </source>
</reference>
<dbReference type="EMBL" id="LT607753">
    <property type="protein sequence ID" value="SCG39473.1"/>
    <property type="molecule type" value="Genomic_DNA"/>
</dbReference>
<evidence type="ECO:0000313" key="2">
    <source>
        <dbReference type="Proteomes" id="UP000198215"/>
    </source>
</evidence>
<keyword evidence="2" id="KW-1185">Reference proteome</keyword>
<dbReference type="RefSeq" id="WP_157744915.1">
    <property type="nucleotide sequence ID" value="NZ_LT607753.1"/>
</dbReference>
<dbReference type="OrthoDB" id="4210699at2"/>
<proteinExistence type="predicted"/>
<dbReference type="Proteomes" id="UP000198215">
    <property type="component" value="Chromosome I"/>
</dbReference>
<sequence length="146" mass="16579">MRNTEMARLSGLVGEWTTTLSDAWFLEPPGTEVPGTTGIEWLGESLLIVRSAFGGGGHAGSEMSLVLGRSDANDRFVALYQDDRGVCREFAMTFDGEHWTMIRADPDFHQRFVADVEKNRILGRWEMSEDEGRTWRKDFDLTFERA</sequence>
<evidence type="ECO:0000313" key="1">
    <source>
        <dbReference type="EMBL" id="SCG39473.1"/>
    </source>
</evidence>
<dbReference type="AlphaFoldDB" id="A0A1C5H0L1"/>
<accession>A0A1C5H0L1</accession>
<gene>
    <name evidence="1" type="ORF">GA0070614_0638</name>
</gene>
<name>A0A1C5H0L1_9ACTN</name>
<protein>
    <recommendedName>
        <fullName evidence="3">DUF1579 domain-containing protein</fullName>
    </recommendedName>
</protein>
<evidence type="ECO:0008006" key="3">
    <source>
        <dbReference type="Google" id="ProtNLM"/>
    </source>
</evidence>